<evidence type="ECO:0000256" key="2">
    <source>
        <dbReference type="ARBA" id="ARBA00023267"/>
    </source>
</evidence>
<feature type="domain" description="BPL/LPL catalytic" evidence="5">
    <location>
        <begin position="2"/>
        <end position="188"/>
    </location>
</feature>
<dbReference type="Gene3D" id="3.30.930.10">
    <property type="entry name" value="Bira Bifunctional Protein, Domain 2"/>
    <property type="match status" value="1"/>
</dbReference>
<dbReference type="PANTHER" id="PTHR12835">
    <property type="entry name" value="BIOTIN PROTEIN LIGASE"/>
    <property type="match status" value="1"/>
</dbReference>
<sequence length="250" mass="26098">MRWPAEAVWEQVAPALPGFTVEVLPELDSTNSELMRRARDGLFDPVLLVAEHQTAGRGRAGRPWQSRPGASLTFSLGLLLRPRDWSGLSLAAGVAIAEALHPDIQLKWPNDLWLAGDRKLGGILIETASTPLDARYAIVGVGLNVAPPAGDGLSTPPAGLQGIAPGLDAGQALLAVAPLLVQALRLFEHEGFVPFASRFAQRDILAGRAVRLTDGTEGTAAGVDRAGALVVHTAAGPVAVTSSEVSVRPA</sequence>
<dbReference type="GO" id="GO:0004077">
    <property type="term" value="F:biotin--[biotin carboxyl-carrier protein] ligase activity"/>
    <property type="evidence" value="ECO:0007669"/>
    <property type="project" value="UniProtKB-EC"/>
</dbReference>
<dbReference type="Proteomes" id="UP000617041">
    <property type="component" value="Unassembled WGS sequence"/>
</dbReference>
<dbReference type="NCBIfam" id="TIGR00121">
    <property type="entry name" value="birA_ligase"/>
    <property type="match status" value="1"/>
</dbReference>
<evidence type="ECO:0000256" key="3">
    <source>
        <dbReference type="ARBA" id="ARBA00024227"/>
    </source>
</evidence>
<keyword evidence="1 6" id="KW-0436">Ligase</keyword>
<dbReference type="EC" id="6.3.4.15" evidence="3"/>
<accession>A0A934UQ02</accession>
<dbReference type="PROSITE" id="PS51733">
    <property type="entry name" value="BPL_LPL_CATALYTIC"/>
    <property type="match status" value="1"/>
</dbReference>
<protein>
    <recommendedName>
        <fullName evidence="3">biotin--[biotin carboxyl-carrier protein] ligase</fullName>
        <ecNumber evidence="3">6.3.4.15</ecNumber>
    </recommendedName>
</protein>
<dbReference type="InterPro" id="IPR003142">
    <property type="entry name" value="BPL_C"/>
</dbReference>
<proteinExistence type="predicted"/>
<dbReference type="CDD" id="cd16442">
    <property type="entry name" value="BPL"/>
    <property type="match status" value="1"/>
</dbReference>
<comment type="caution">
    <text evidence="6">The sequence shown here is derived from an EMBL/GenBank/DDBJ whole genome shotgun (WGS) entry which is preliminary data.</text>
</comment>
<evidence type="ECO:0000256" key="1">
    <source>
        <dbReference type="ARBA" id="ARBA00022598"/>
    </source>
</evidence>
<name>A0A934UQ02_9BURK</name>
<dbReference type="RefSeq" id="WP_200786127.1">
    <property type="nucleotide sequence ID" value="NZ_JAEDAO010000001.1"/>
</dbReference>
<dbReference type="InterPro" id="IPR004408">
    <property type="entry name" value="Biotin_CoA_COase_ligase"/>
</dbReference>
<comment type="catalytic activity">
    <reaction evidence="4">
        <text>biotin + L-lysyl-[protein] + ATP = N(6)-biotinyl-L-lysyl-[protein] + AMP + diphosphate + H(+)</text>
        <dbReference type="Rhea" id="RHEA:11756"/>
        <dbReference type="Rhea" id="RHEA-COMP:9752"/>
        <dbReference type="Rhea" id="RHEA-COMP:10505"/>
        <dbReference type="ChEBI" id="CHEBI:15378"/>
        <dbReference type="ChEBI" id="CHEBI:29969"/>
        <dbReference type="ChEBI" id="CHEBI:30616"/>
        <dbReference type="ChEBI" id="CHEBI:33019"/>
        <dbReference type="ChEBI" id="CHEBI:57586"/>
        <dbReference type="ChEBI" id="CHEBI:83144"/>
        <dbReference type="ChEBI" id="CHEBI:456215"/>
        <dbReference type="EC" id="6.3.4.15"/>
    </reaction>
</comment>
<evidence type="ECO:0000313" key="6">
    <source>
        <dbReference type="EMBL" id="MBK0391301.1"/>
    </source>
</evidence>
<dbReference type="EMBL" id="JAEDAO010000001">
    <property type="protein sequence ID" value="MBK0391301.1"/>
    <property type="molecule type" value="Genomic_DNA"/>
</dbReference>
<dbReference type="SUPFAM" id="SSF55681">
    <property type="entry name" value="Class II aaRS and biotin synthetases"/>
    <property type="match status" value="1"/>
</dbReference>
<dbReference type="AlphaFoldDB" id="A0A934UQ02"/>
<dbReference type="Pfam" id="PF03099">
    <property type="entry name" value="BPL_LplA_LipB"/>
    <property type="match status" value="1"/>
</dbReference>
<evidence type="ECO:0000259" key="5">
    <source>
        <dbReference type="PROSITE" id="PS51733"/>
    </source>
</evidence>
<evidence type="ECO:0000256" key="4">
    <source>
        <dbReference type="ARBA" id="ARBA00047846"/>
    </source>
</evidence>
<evidence type="ECO:0000313" key="7">
    <source>
        <dbReference type="Proteomes" id="UP000617041"/>
    </source>
</evidence>
<keyword evidence="7" id="KW-1185">Reference proteome</keyword>
<keyword evidence="2" id="KW-0092">Biotin</keyword>
<dbReference type="InterPro" id="IPR004143">
    <property type="entry name" value="BPL_LPL_catalytic"/>
</dbReference>
<dbReference type="GO" id="GO:0005737">
    <property type="term" value="C:cytoplasm"/>
    <property type="evidence" value="ECO:0007669"/>
    <property type="project" value="TreeGrafter"/>
</dbReference>
<dbReference type="Pfam" id="PF02237">
    <property type="entry name" value="BPL_C"/>
    <property type="match status" value="1"/>
</dbReference>
<dbReference type="Gene3D" id="2.30.30.100">
    <property type="match status" value="1"/>
</dbReference>
<organism evidence="6 7">
    <name type="scientific">Ramlibacter algicola</name>
    <dbReference type="NCBI Taxonomy" id="2795217"/>
    <lineage>
        <taxon>Bacteria</taxon>
        <taxon>Pseudomonadati</taxon>
        <taxon>Pseudomonadota</taxon>
        <taxon>Betaproteobacteria</taxon>
        <taxon>Burkholderiales</taxon>
        <taxon>Comamonadaceae</taxon>
        <taxon>Ramlibacter</taxon>
    </lineage>
</organism>
<dbReference type="InterPro" id="IPR045864">
    <property type="entry name" value="aa-tRNA-synth_II/BPL/LPL"/>
</dbReference>
<gene>
    <name evidence="6" type="ORF">I8E28_01740</name>
</gene>
<reference evidence="6" key="1">
    <citation type="submission" date="2020-12" db="EMBL/GenBank/DDBJ databases">
        <title>Ramlibacter sp. nov., isolated from a freshwater alga, Cryptomonas.</title>
        <authorList>
            <person name="Kim H.M."/>
            <person name="Jeon C.O."/>
        </authorList>
    </citation>
    <scope>NUCLEOTIDE SEQUENCE</scope>
    <source>
        <strain evidence="6">CrO1</strain>
    </source>
</reference>
<dbReference type="PANTHER" id="PTHR12835:SF5">
    <property type="entry name" value="BIOTIN--PROTEIN LIGASE"/>
    <property type="match status" value="1"/>
</dbReference>